<keyword evidence="12" id="KW-1185">Reference proteome</keyword>
<dbReference type="PANTHER" id="PTHR45788">
    <property type="entry name" value="SUCCINATE/FUMARATE MITOCHONDRIAL TRANSPORTER-RELATED"/>
    <property type="match status" value="1"/>
</dbReference>
<keyword evidence="8 9" id="KW-0472">Membrane</keyword>
<dbReference type="Pfam" id="PF00153">
    <property type="entry name" value="Mito_carr"/>
    <property type="match status" value="2"/>
</dbReference>
<feature type="repeat" description="Solcar" evidence="9">
    <location>
        <begin position="6"/>
        <end position="109"/>
    </location>
</feature>
<dbReference type="EMBL" id="JADGJD010001320">
    <property type="protein sequence ID" value="KAJ3044032.1"/>
    <property type="molecule type" value="Genomic_DNA"/>
</dbReference>
<comment type="caution">
    <text evidence="11">The sequence shown here is derived from an EMBL/GenBank/DDBJ whole genome shotgun (WGS) entry which is preliminary data.</text>
</comment>
<evidence type="ECO:0000313" key="11">
    <source>
        <dbReference type="EMBL" id="KAJ3044032.1"/>
    </source>
</evidence>
<feature type="repeat" description="Solcar" evidence="9">
    <location>
        <begin position="119"/>
        <end position="205"/>
    </location>
</feature>
<evidence type="ECO:0000256" key="8">
    <source>
        <dbReference type="ARBA" id="ARBA00023136"/>
    </source>
</evidence>
<accession>A0AAD5S6L6</accession>
<gene>
    <name evidence="11" type="ORF">HK097_001607</name>
</gene>
<dbReference type="InterPro" id="IPR018108">
    <property type="entry name" value="MCP_transmembrane"/>
</dbReference>
<dbReference type="SUPFAM" id="SSF103506">
    <property type="entry name" value="Mitochondrial carrier"/>
    <property type="match status" value="1"/>
</dbReference>
<evidence type="ECO:0000313" key="12">
    <source>
        <dbReference type="Proteomes" id="UP001212841"/>
    </source>
</evidence>
<evidence type="ECO:0000256" key="4">
    <source>
        <dbReference type="ARBA" id="ARBA00022692"/>
    </source>
</evidence>
<sequence length="228" mass="24951">MPTQKKNPYLSTLAGTGAGVVEALCMQVTWPFPIVRTRLPPHTKIPTPIRVQSLSLASQYQHTSVVTSFRTILQNEGFRGLYKGIVPVLWIAVPRVSLQYWGLSAFLPVFQQLEGTYIPNKTASAFAGACTGMIQATALITPLELLKIRQQTSLSLTTTSQFSLISSIIKHEGPLALWNGLAATAARQAWGLVLKFTCYNELKEVLTRGKKQEEVGGWEYVVAGGGFV</sequence>
<keyword evidence="6" id="KW-1133">Transmembrane helix</keyword>
<evidence type="ECO:0008006" key="13">
    <source>
        <dbReference type="Google" id="ProtNLM"/>
    </source>
</evidence>
<reference evidence="11" key="1">
    <citation type="submission" date="2020-05" db="EMBL/GenBank/DDBJ databases">
        <title>Phylogenomic resolution of chytrid fungi.</title>
        <authorList>
            <person name="Stajich J.E."/>
            <person name="Amses K."/>
            <person name="Simmons R."/>
            <person name="Seto K."/>
            <person name="Myers J."/>
            <person name="Bonds A."/>
            <person name="Quandt C.A."/>
            <person name="Barry K."/>
            <person name="Liu P."/>
            <person name="Grigoriev I."/>
            <person name="Longcore J.E."/>
            <person name="James T.Y."/>
        </authorList>
    </citation>
    <scope>NUCLEOTIDE SEQUENCE</scope>
    <source>
        <strain evidence="11">JEL0318</strain>
    </source>
</reference>
<keyword evidence="5" id="KW-0677">Repeat</keyword>
<keyword evidence="7" id="KW-0496">Mitochondrion</keyword>
<dbReference type="PROSITE" id="PS50920">
    <property type="entry name" value="SOLCAR"/>
    <property type="match status" value="2"/>
</dbReference>
<evidence type="ECO:0000256" key="1">
    <source>
        <dbReference type="ARBA" id="ARBA00004225"/>
    </source>
</evidence>
<dbReference type="GO" id="GO:0031966">
    <property type="term" value="C:mitochondrial membrane"/>
    <property type="evidence" value="ECO:0007669"/>
    <property type="project" value="UniProtKB-SubCell"/>
</dbReference>
<dbReference type="Gene3D" id="1.50.40.10">
    <property type="entry name" value="Mitochondrial carrier domain"/>
    <property type="match status" value="1"/>
</dbReference>
<comment type="similarity">
    <text evidence="2 10">Belongs to the mitochondrial carrier (TC 2.A.29) family.</text>
</comment>
<evidence type="ECO:0000256" key="10">
    <source>
        <dbReference type="RuleBase" id="RU000488"/>
    </source>
</evidence>
<evidence type="ECO:0000256" key="6">
    <source>
        <dbReference type="ARBA" id="ARBA00022989"/>
    </source>
</evidence>
<evidence type="ECO:0000256" key="3">
    <source>
        <dbReference type="ARBA" id="ARBA00022448"/>
    </source>
</evidence>
<dbReference type="Proteomes" id="UP001212841">
    <property type="component" value="Unassembled WGS sequence"/>
</dbReference>
<keyword evidence="4 9" id="KW-0812">Transmembrane</keyword>
<evidence type="ECO:0000256" key="9">
    <source>
        <dbReference type="PROSITE-ProRule" id="PRU00282"/>
    </source>
</evidence>
<dbReference type="PANTHER" id="PTHR45788:SF2">
    <property type="entry name" value="SUCCINATE_FUMARATE MITOCHONDRIAL TRANSPORTER"/>
    <property type="match status" value="1"/>
</dbReference>
<dbReference type="GO" id="GO:0005469">
    <property type="term" value="F:succinate:fumarate antiporter activity"/>
    <property type="evidence" value="ECO:0007669"/>
    <property type="project" value="TreeGrafter"/>
</dbReference>
<dbReference type="AlphaFoldDB" id="A0AAD5S6L6"/>
<organism evidence="11 12">
    <name type="scientific">Rhizophlyctis rosea</name>
    <dbReference type="NCBI Taxonomy" id="64517"/>
    <lineage>
        <taxon>Eukaryota</taxon>
        <taxon>Fungi</taxon>
        <taxon>Fungi incertae sedis</taxon>
        <taxon>Chytridiomycota</taxon>
        <taxon>Chytridiomycota incertae sedis</taxon>
        <taxon>Chytridiomycetes</taxon>
        <taxon>Rhizophlyctidales</taxon>
        <taxon>Rhizophlyctidaceae</taxon>
        <taxon>Rhizophlyctis</taxon>
    </lineage>
</organism>
<protein>
    <recommendedName>
        <fullName evidence="13">Mitochondrial carrier</fullName>
    </recommendedName>
</protein>
<comment type="subcellular location">
    <subcellularLocation>
        <location evidence="1">Mitochondrion membrane</location>
        <topology evidence="1">Multi-pass membrane protein</topology>
    </subcellularLocation>
</comment>
<dbReference type="InterPro" id="IPR049563">
    <property type="entry name" value="TXTP-like"/>
</dbReference>
<keyword evidence="3 10" id="KW-0813">Transport</keyword>
<evidence type="ECO:0000256" key="2">
    <source>
        <dbReference type="ARBA" id="ARBA00006375"/>
    </source>
</evidence>
<evidence type="ECO:0000256" key="7">
    <source>
        <dbReference type="ARBA" id="ARBA00023128"/>
    </source>
</evidence>
<evidence type="ECO:0000256" key="5">
    <source>
        <dbReference type="ARBA" id="ARBA00022737"/>
    </source>
</evidence>
<proteinExistence type="inferred from homology"/>
<name>A0AAD5S6L6_9FUNG</name>
<dbReference type="InterPro" id="IPR023395">
    <property type="entry name" value="MCP_dom_sf"/>
</dbReference>